<proteinExistence type="predicted"/>
<dbReference type="HOGENOM" id="CLU_889394_0_0_1"/>
<reference evidence="2" key="1">
    <citation type="submission" date="2015-05" db="UniProtKB">
        <authorList>
            <consortium name="EnsemblMetazoa"/>
        </authorList>
    </citation>
    <scope>IDENTIFICATION</scope>
</reference>
<feature type="region of interest" description="Disordered" evidence="1">
    <location>
        <begin position="56"/>
        <end position="79"/>
    </location>
</feature>
<dbReference type="InParanoid" id="T1IEZ6"/>
<evidence type="ECO:0000256" key="1">
    <source>
        <dbReference type="SAM" id="MobiDB-lite"/>
    </source>
</evidence>
<dbReference type="EnsemblMetazoa" id="RPRC014865-RA">
    <property type="protein sequence ID" value="RPRC014865-PA"/>
    <property type="gene ID" value="RPRC014865"/>
</dbReference>
<keyword evidence="3" id="KW-1185">Reference proteome</keyword>
<dbReference type="VEuPathDB" id="VectorBase:RPRC014865"/>
<evidence type="ECO:0000313" key="3">
    <source>
        <dbReference type="Proteomes" id="UP000015103"/>
    </source>
</evidence>
<dbReference type="EMBL" id="ACPB03020176">
    <property type="status" value="NOT_ANNOTATED_CDS"/>
    <property type="molecule type" value="Genomic_DNA"/>
</dbReference>
<dbReference type="AlphaFoldDB" id="T1IEZ6"/>
<feature type="compositionally biased region" description="Basic and acidic residues" evidence="1">
    <location>
        <begin position="56"/>
        <end position="76"/>
    </location>
</feature>
<dbReference type="Proteomes" id="UP000015103">
    <property type="component" value="Unassembled WGS sequence"/>
</dbReference>
<sequence>MNTVKRNILEQLICGPQANKALFKTVKDVVNIENLLKRMNYRCLCKLNTKETGDLNDTEDKANPTFKRESADKSVNTDDTDWSCSCKKEDKETNCDPIDQDNYFISKRRGNCIRAAEFSDCNKNNHDMEQIHRITSTSEITFVGDIAYPEEIWTDDSNIQNNQYCRCKNTFQVTSVCVSYKNERTANELDKLPKLNSVTEDYNIETNIYNENLHDIKEVGQKSYMTKIHGVNIVAETKTNYNSDELKVIFNDEITSTYTTTGYSPQAESNVIAFKQEIFDQVKKVATQIIRNFHKERETNVISPLIVPEHIYI</sequence>
<name>T1IEZ6_RHOPR</name>
<accession>T1IEZ6</accession>
<organism evidence="2 3">
    <name type="scientific">Rhodnius prolixus</name>
    <name type="common">Triatomid bug</name>
    <dbReference type="NCBI Taxonomy" id="13249"/>
    <lineage>
        <taxon>Eukaryota</taxon>
        <taxon>Metazoa</taxon>
        <taxon>Ecdysozoa</taxon>
        <taxon>Arthropoda</taxon>
        <taxon>Hexapoda</taxon>
        <taxon>Insecta</taxon>
        <taxon>Pterygota</taxon>
        <taxon>Neoptera</taxon>
        <taxon>Paraneoptera</taxon>
        <taxon>Hemiptera</taxon>
        <taxon>Heteroptera</taxon>
        <taxon>Panheteroptera</taxon>
        <taxon>Cimicomorpha</taxon>
        <taxon>Reduviidae</taxon>
        <taxon>Triatominae</taxon>
        <taxon>Rhodnius</taxon>
    </lineage>
</organism>
<evidence type="ECO:0000313" key="2">
    <source>
        <dbReference type="EnsemblMetazoa" id="RPRC014865-PA"/>
    </source>
</evidence>
<protein>
    <submittedName>
        <fullName evidence="2">Uncharacterized protein</fullName>
    </submittedName>
</protein>